<evidence type="ECO:0000313" key="2">
    <source>
        <dbReference type="EMBL" id="WRP18715.1"/>
    </source>
</evidence>
<dbReference type="EMBL" id="CP141615">
    <property type="protein sequence ID" value="WRP18715.1"/>
    <property type="molecule type" value="Genomic_DNA"/>
</dbReference>
<organism evidence="2 3">
    <name type="scientific">Carboxydichorda subterranea</name>
    <dbReference type="NCBI Taxonomy" id="3109565"/>
    <lineage>
        <taxon>Bacteria</taxon>
        <taxon>Bacillati</taxon>
        <taxon>Bacillota</taxon>
        <taxon>Limnochordia</taxon>
        <taxon>Limnochordales</taxon>
        <taxon>Geochordaceae</taxon>
        <taxon>Carboxydichorda</taxon>
    </lineage>
</organism>
<accession>A0ABZ1C0U0</accession>
<dbReference type="Proteomes" id="UP001332192">
    <property type="component" value="Chromosome"/>
</dbReference>
<evidence type="ECO:0000256" key="1">
    <source>
        <dbReference type="SAM" id="MobiDB-lite"/>
    </source>
</evidence>
<name>A0ABZ1C0U0_9FIRM</name>
<dbReference type="RefSeq" id="WP_324717988.1">
    <property type="nucleotide sequence ID" value="NZ_CP141615.1"/>
</dbReference>
<gene>
    <name evidence="2" type="primary">ytxC</name>
    <name evidence="2" type="ORF">U7230_06895</name>
</gene>
<keyword evidence="3" id="KW-1185">Reference proteome</keyword>
<proteinExistence type="predicted"/>
<feature type="compositionally biased region" description="Low complexity" evidence="1">
    <location>
        <begin position="147"/>
        <end position="159"/>
    </location>
</feature>
<evidence type="ECO:0000313" key="3">
    <source>
        <dbReference type="Proteomes" id="UP001332192"/>
    </source>
</evidence>
<dbReference type="Pfam" id="PF08812">
    <property type="entry name" value="YtxC"/>
    <property type="match status" value="1"/>
</dbReference>
<dbReference type="InterPro" id="IPR014199">
    <property type="entry name" value="Spore_YtxC"/>
</dbReference>
<sequence>MKGRRPGDAVRGCTMMTVGVWRSHREVVASRLDQAVGMLSDKGIMTRVTERVDGSYTFFVYELGPADGPAGPGSPASAWAPILRSHLAGLLADAVLGPLTDRWLARFLATEARRRRYDLSAARRARALQLARQLVEGPDAGDGANGGMTPPVTAPPAGTAGQGRTGATNLARWHARVARQILESLTERPDGLVLEGIVWFRLGAYVQALRRAAAAAVGELAAEREEQRSTGPWRSLWLGPPPRIYEVHVLRGSAGKLRIVDRWGMPATRRYPGDTSASDSFTEEVAVAQLVRLNPRRIFIHLPDEATIQSAVRAAFPGRVHTCRGCPRCSARQAASTPSPSPTPAPAH</sequence>
<reference evidence="2 3" key="1">
    <citation type="journal article" date="2024" name="Front. Microbiol.">
        <title>Novel thermophilic genera Geochorda gen. nov. and Carboxydochorda gen. nov. from the deep terrestrial subsurface reveal the ecophysiological diversity in the class Limnochordia.</title>
        <authorList>
            <person name="Karnachuk O.V."/>
            <person name="Lukina A.P."/>
            <person name="Avakyan M.R."/>
            <person name="Kadnikov V.V."/>
            <person name="Begmatov S."/>
            <person name="Beletsky A.V."/>
            <person name="Vlasova K.G."/>
            <person name="Novikov A.A."/>
            <person name="Shcherbakova V.A."/>
            <person name="Mardanov A.V."/>
            <person name="Ravin N.V."/>
        </authorList>
    </citation>
    <scope>NUCLEOTIDE SEQUENCE [LARGE SCALE GENOMIC DNA]</scope>
    <source>
        <strain evidence="2 3">L945</strain>
    </source>
</reference>
<protein>
    <submittedName>
        <fullName evidence="2">Sporulation protein YtxC</fullName>
    </submittedName>
</protein>
<feature type="region of interest" description="Disordered" evidence="1">
    <location>
        <begin position="136"/>
        <end position="166"/>
    </location>
</feature>